<evidence type="ECO:0000256" key="2">
    <source>
        <dbReference type="ARBA" id="ARBA00022692"/>
    </source>
</evidence>
<comment type="subcellular location">
    <subcellularLocation>
        <location evidence="1">Endoplasmic reticulum membrane</location>
        <topology evidence="1">Multi-pass membrane protein</topology>
    </subcellularLocation>
</comment>
<keyword evidence="4" id="KW-0256">Endoplasmic reticulum</keyword>
<feature type="transmembrane region" description="Helical" evidence="8">
    <location>
        <begin position="69"/>
        <end position="91"/>
    </location>
</feature>
<dbReference type="GO" id="GO:0005789">
    <property type="term" value="C:endoplasmic reticulum membrane"/>
    <property type="evidence" value="ECO:0007669"/>
    <property type="project" value="UniProtKB-SubCell"/>
</dbReference>
<feature type="transmembrane region" description="Helical" evidence="8">
    <location>
        <begin position="295"/>
        <end position="317"/>
    </location>
</feature>
<feature type="transmembrane region" description="Helical" evidence="8">
    <location>
        <begin position="381"/>
        <end position="402"/>
    </location>
</feature>
<evidence type="ECO:0000256" key="6">
    <source>
        <dbReference type="ARBA" id="ARBA00023136"/>
    </source>
</evidence>
<dbReference type="PANTHER" id="PTHR14969">
    <property type="entry name" value="SPHINGOSINE-1-PHOSPHATE PHOSPHOHYDROLASE"/>
    <property type="match status" value="1"/>
</dbReference>
<protein>
    <submittedName>
        <fullName evidence="10">Long-chain base-1-phosphate phosphatase</fullName>
    </submittedName>
</protein>
<dbReference type="Gene3D" id="1.20.144.10">
    <property type="entry name" value="Phosphatidic acid phosphatase type 2/haloperoxidase"/>
    <property type="match status" value="1"/>
</dbReference>
<sequence>MPPRFQLDEDDDSPGRATAFIKAPESAYQTVYSPTRQYLRHLVAKEVEREIPLLAAIQHRFRTSFLDQFFVYSGMLGNHSFFMLALPFLHIFGLGKFARGLSFVVLWSIYFSGIAKDYISAPRPKNPPVVQITRSPAHTLEYGFPSTHTTYVLATITYISYFMLNVWETPLIWAICLWICGLIIVVGRIYCGLHSFIDVAGGAIIGILEALAFIGFYDHLDNLFPTTAGPLYMSAILYVALTTLPRSLDLCPCCIDTVCATSVTLGLSFGCWGYARMPFLWHNGRSDYIAWDHTLTLWQNFIRCAISLVLVVVWKIVSKPLMISVVKLLFPNIGIASKHAKGMDDNAAKNNAFVVPSPSNIKCGRYGSYALMVTHENLARIPIYCGISLMVCVVSPICFYLLGIMPSP</sequence>
<dbReference type="SMART" id="SM00014">
    <property type="entry name" value="acidPPc"/>
    <property type="match status" value="1"/>
</dbReference>
<name>A0A9W8I748_9FUNG</name>
<evidence type="ECO:0000313" key="10">
    <source>
        <dbReference type="EMBL" id="KAJ2849702.1"/>
    </source>
</evidence>
<dbReference type="PANTHER" id="PTHR14969:SF28">
    <property type="entry name" value="DIHYDROSPHINGOSINE 1-PHOSPHATE PHOSPHATASE LCB3-RELATED"/>
    <property type="match status" value="1"/>
</dbReference>
<evidence type="ECO:0000256" key="8">
    <source>
        <dbReference type="SAM" id="Phobius"/>
    </source>
</evidence>
<feature type="transmembrane region" description="Helical" evidence="8">
    <location>
        <begin position="170"/>
        <end position="190"/>
    </location>
</feature>
<dbReference type="InterPro" id="IPR036938">
    <property type="entry name" value="PAP2/HPO_sf"/>
</dbReference>
<evidence type="ECO:0000313" key="11">
    <source>
        <dbReference type="Proteomes" id="UP001139887"/>
    </source>
</evidence>
<dbReference type="GO" id="GO:0042392">
    <property type="term" value="F:sphingosine-1-phosphate phosphatase activity"/>
    <property type="evidence" value="ECO:0007669"/>
    <property type="project" value="TreeGrafter"/>
</dbReference>
<dbReference type="SUPFAM" id="SSF48317">
    <property type="entry name" value="Acid phosphatase/Vanadium-dependent haloperoxidase"/>
    <property type="match status" value="1"/>
</dbReference>
<keyword evidence="6 8" id="KW-0472">Membrane</keyword>
<feature type="transmembrane region" description="Helical" evidence="8">
    <location>
        <begin position="142"/>
        <end position="164"/>
    </location>
</feature>
<keyword evidence="3" id="KW-0378">Hydrolase</keyword>
<feature type="transmembrane region" description="Helical" evidence="8">
    <location>
        <begin position="223"/>
        <end position="241"/>
    </location>
</feature>
<comment type="similarity">
    <text evidence="7">Belongs to the type 2 lipid phosphate phosphatase family.</text>
</comment>
<evidence type="ECO:0000256" key="7">
    <source>
        <dbReference type="ARBA" id="ARBA00038324"/>
    </source>
</evidence>
<accession>A0A9W8I748</accession>
<keyword evidence="11" id="KW-1185">Reference proteome</keyword>
<dbReference type="Pfam" id="PF01569">
    <property type="entry name" value="PAP2"/>
    <property type="match status" value="1"/>
</dbReference>
<reference evidence="10" key="1">
    <citation type="submission" date="2022-07" db="EMBL/GenBank/DDBJ databases">
        <title>Phylogenomic reconstructions and comparative analyses of Kickxellomycotina fungi.</title>
        <authorList>
            <person name="Reynolds N.K."/>
            <person name="Stajich J.E."/>
            <person name="Barry K."/>
            <person name="Grigoriev I.V."/>
            <person name="Crous P."/>
            <person name="Smith M.E."/>
        </authorList>
    </citation>
    <scope>NUCLEOTIDE SEQUENCE</scope>
    <source>
        <strain evidence="10">NRRL 1566</strain>
    </source>
</reference>
<keyword evidence="2 8" id="KW-0812">Transmembrane</keyword>
<evidence type="ECO:0000256" key="3">
    <source>
        <dbReference type="ARBA" id="ARBA00022801"/>
    </source>
</evidence>
<feature type="domain" description="Phosphatidic acid phosphatase type 2/haloperoxidase" evidence="9">
    <location>
        <begin position="98"/>
        <end position="214"/>
    </location>
</feature>
<dbReference type="Proteomes" id="UP001139887">
    <property type="component" value="Unassembled WGS sequence"/>
</dbReference>
<evidence type="ECO:0000256" key="5">
    <source>
        <dbReference type="ARBA" id="ARBA00022989"/>
    </source>
</evidence>
<evidence type="ECO:0000256" key="4">
    <source>
        <dbReference type="ARBA" id="ARBA00022824"/>
    </source>
</evidence>
<gene>
    <name evidence="10" type="primary">LCB3</name>
    <name evidence="10" type="ORF">IWW36_002429</name>
</gene>
<evidence type="ECO:0000259" key="9">
    <source>
        <dbReference type="SMART" id="SM00014"/>
    </source>
</evidence>
<dbReference type="AlphaFoldDB" id="A0A9W8I748"/>
<dbReference type="OrthoDB" id="301434at2759"/>
<dbReference type="EMBL" id="JANBUW010000063">
    <property type="protein sequence ID" value="KAJ2849702.1"/>
    <property type="molecule type" value="Genomic_DNA"/>
</dbReference>
<evidence type="ECO:0000256" key="1">
    <source>
        <dbReference type="ARBA" id="ARBA00004477"/>
    </source>
</evidence>
<feature type="transmembrane region" description="Helical" evidence="8">
    <location>
        <begin position="97"/>
        <end position="115"/>
    </location>
</feature>
<feature type="transmembrane region" description="Helical" evidence="8">
    <location>
        <begin position="197"/>
        <end position="217"/>
    </location>
</feature>
<comment type="caution">
    <text evidence="10">The sequence shown here is derived from an EMBL/GenBank/DDBJ whole genome shotgun (WGS) entry which is preliminary data.</text>
</comment>
<dbReference type="InterPro" id="IPR000326">
    <property type="entry name" value="PAP2/HPO"/>
</dbReference>
<keyword evidence="5 8" id="KW-1133">Transmembrane helix</keyword>
<proteinExistence type="inferred from homology"/>
<organism evidence="10 11">
    <name type="scientific">Coemansia brasiliensis</name>
    <dbReference type="NCBI Taxonomy" id="2650707"/>
    <lineage>
        <taxon>Eukaryota</taxon>
        <taxon>Fungi</taxon>
        <taxon>Fungi incertae sedis</taxon>
        <taxon>Zoopagomycota</taxon>
        <taxon>Kickxellomycotina</taxon>
        <taxon>Kickxellomycetes</taxon>
        <taxon>Kickxellales</taxon>
        <taxon>Kickxellaceae</taxon>
        <taxon>Coemansia</taxon>
    </lineage>
</organism>
<feature type="transmembrane region" description="Helical" evidence="8">
    <location>
        <begin position="253"/>
        <end position="275"/>
    </location>
</feature>